<sequence length="102" mass="10509">MNDTDTIDHAGDASPPTTALVRSAAVRSIVVNGRSHLFAGDEIGTKDLARLAFPEQQGRSYAALTVAYEGGPLVAGSGLMTGRTTTPVAEGQSFSVSLTDKS</sequence>
<name>A0ABX1CP58_9SPHN</name>
<dbReference type="RefSeq" id="WP_168132999.1">
    <property type="nucleotide sequence ID" value="NZ_JAAVJH010000001.1"/>
</dbReference>
<proteinExistence type="predicted"/>
<dbReference type="Proteomes" id="UP000732399">
    <property type="component" value="Unassembled WGS sequence"/>
</dbReference>
<reference evidence="1 2" key="1">
    <citation type="submission" date="2020-03" db="EMBL/GenBank/DDBJ databases">
        <authorList>
            <person name="Wang L."/>
            <person name="He N."/>
            <person name="Li Y."/>
            <person name="Fang Y."/>
            <person name="Zhang F."/>
        </authorList>
    </citation>
    <scope>NUCLEOTIDE SEQUENCE [LARGE SCALE GENOMIC DNA]</scope>
    <source>
        <strain evidence="1 2">36D10-4-7</strain>
    </source>
</reference>
<accession>A0ABX1CP58</accession>
<evidence type="ECO:0000313" key="1">
    <source>
        <dbReference type="EMBL" id="NJR77507.1"/>
    </source>
</evidence>
<evidence type="ECO:0000313" key="2">
    <source>
        <dbReference type="Proteomes" id="UP000732399"/>
    </source>
</evidence>
<evidence type="ECO:0008006" key="3">
    <source>
        <dbReference type="Google" id="ProtNLM"/>
    </source>
</evidence>
<gene>
    <name evidence="1" type="ORF">HBH26_02615</name>
</gene>
<protein>
    <recommendedName>
        <fullName evidence="3">Multi-ubiquitin domain-containing protein</fullName>
    </recommendedName>
</protein>
<dbReference type="EMBL" id="JAAVJH010000001">
    <property type="protein sequence ID" value="NJR77507.1"/>
    <property type="molecule type" value="Genomic_DNA"/>
</dbReference>
<organism evidence="1 2">
    <name type="scientific">Sphingomonas corticis</name>
    <dbReference type="NCBI Taxonomy" id="2722791"/>
    <lineage>
        <taxon>Bacteria</taxon>
        <taxon>Pseudomonadati</taxon>
        <taxon>Pseudomonadota</taxon>
        <taxon>Alphaproteobacteria</taxon>
        <taxon>Sphingomonadales</taxon>
        <taxon>Sphingomonadaceae</taxon>
        <taxon>Sphingomonas</taxon>
    </lineage>
</organism>
<keyword evidence="2" id="KW-1185">Reference proteome</keyword>
<comment type="caution">
    <text evidence="1">The sequence shown here is derived from an EMBL/GenBank/DDBJ whole genome shotgun (WGS) entry which is preliminary data.</text>
</comment>